<evidence type="ECO:0000313" key="3">
    <source>
        <dbReference type="Proteomes" id="UP000600565"/>
    </source>
</evidence>
<keyword evidence="1" id="KW-1133">Transmembrane helix</keyword>
<reference evidence="2 3" key="1">
    <citation type="submission" date="2020-08" db="EMBL/GenBank/DDBJ databases">
        <title>A Genomic Blueprint of the Chicken Gut Microbiome.</title>
        <authorList>
            <person name="Gilroy R."/>
            <person name="Ravi A."/>
            <person name="Getino M."/>
            <person name="Pursley I."/>
            <person name="Horton D.L."/>
            <person name="Alikhan N.-F."/>
            <person name="Baker D."/>
            <person name="Gharbi K."/>
            <person name="Hall N."/>
            <person name="Watson M."/>
            <person name="Adriaenssens E.M."/>
            <person name="Foster-Nyarko E."/>
            <person name="Jarju S."/>
            <person name="Secka A."/>
            <person name="Antonio M."/>
            <person name="Oren A."/>
            <person name="Chaudhuri R."/>
            <person name="La Ragione R.M."/>
            <person name="Hildebrand F."/>
            <person name="Pallen M.J."/>
        </authorList>
    </citation>
    <scope>NUCLEOTIDE SEQUENCE [LARGE SCALE GENOMIC DNA]</scope>
    <source>
        <strain evidence="2 3">Sa1YVA6</strain>
    </source>
</reference>
<feature type="transmembrane region" description="Helical" evidence="1">
    <location>
        <begin position="85"/>
        <end position="107"/>
    </location>
</feature>
<comment type="caution">
    <text evidence="2">The sequence shown here is derived from an EMBL/GenBank/DDBJ whole genome shotgun (WGS) entry which is preliminary data.</text>
</comment>
<dbReference type="Proteomes" id="UP000600565">
    <property type="component" value="Unassembled WGS sequence"/>
</dbReference>
<accession>A0ABR8XLU9</accession>
<keyword evidence="3" id="KW-1185">Reference proteome</keyword>
<feature type="transmembrane region" description="Helical" evidence="1">
    <location>
        <begin position="52"/>
        <end position="73"/>
    </location>
</feature>
<protein>
    <submittedName>
        <fullName evidence="2">Uncharacterized protein</fullName>
    </submittedName>
</protein>
<keyword evidence="1" id="KW-0472">Membrane</keyword>
<feature type="transmembrane region" description="Helical" evidence="1">
    <location>
        <begin position="113"/>
        <end position="130"/>
    </location>
</feature>
<evidence type="ECO:0000256" key="1">
    <source>
        <dbReference type="SAM" id="Phobius"/>
    </source>
</evidence>
<sequence>MSINVKSYFALALVLLGLLIIFISNNYFVDVHVENIDKAIEILFSSNANSLLIFWILSMTGITIQMSASLVMLKITWESIKYTYYEYSVGIHIILSVIILGISIATILYALKAVIGVFLIAVIVFGLLFLDDKRK</sequence>
<dbReference type="EMBL" id="JACSPW010000005">
    <property type="protein sequence ID" value="MBD8032922.1"/>
    <property type="molecule type" value="Genomic_DNA"/>
</dbReference>
<name>A0ABR8XLU9_9BACL</name>
<gene>
    <name evidence="2" type="ORF">H9632_07565</name>
</gene>
<keyword evidence="1" id="KW-0812">Transmembrane</keyword>
<organism evidence="2 3">
    <name type="scientific">Solibacillus merdavium</name>
    <dbReference type="NCBI Taxonomy" id="2762218"/>
    <lineage>
        <taxon>Bacteria</taxon>
        <taxon>Bacillati</taxon>
        <taxon>Bacillota</taxon>
        <taxon>Bacilli</taxon>
        <taxon>Bacillales</taxon>
        <taxon>Caryophanaceae</taxon>
        <taxon>Solibacillus</taxon>
    </lineage>
</organism>
<proteinExistence type="predicted"/>
<feature type="transmembrane region" description="Helical" evidence="1">
    <location>
        <begin position="7"/>
        <end position="28"/>
    </location>
</feature>
<dbReference type="RefSeq" id="WP_191703501.1">
    <property type="nucleotide sequence ID" value="NZ_JACSPW010000005.1"/>
</dbReference>
<evidence type="ECO:0000313" key="2">
    <source>
        <dbReference type="EMBL" id="MBD8032922.1"/>
    </source>
</evidence>